<dbReference type="Pfam" id="PF03663">
    <property type="entry name" value="Glyco_hydro_76"/>
    <property type="match status" value="1"/>
</dbReference>
<dbReference type="PANTHER" id="PTHR47791">
    <property type="entry name" value="MEIOTICALLY UP-REGULATED GENE 191 PROTEIN"/>
    <property type="match status" value="1"/>
</dbReference>
<accession>A0A383ULM9</accession>
<dbReference type="VEuPathDB" id="FungiDB:BLGHR1_11460"/>
<dbReference type="EMBL" id="UNSH01000023">
    <property type="protein sequence ID" value="SZF00716.1"/>
    <property type="molecule type" value="Genomic_DNA"/>
</dbReference>
<evidence type="ECO:0000313" key="2">
    <source>
        <dbReference type="EMBL" id="SZF00716.1"/>
    </source>
</evidence>
<dbReference type="GO" id="GO:0005975">
    <property type="term" value="P:carbohydrate metabolic process"/>
    <property type="evidence" value="ECO:0007669"/>
    <property type="project" value="InterPro"/>
</dbReference>
<dbReference type="InterPro" id="IPR053169">
    <property type="entry name" value="MUG_Protein"/>
</dbReference>
<reference evidence="2 3" key="1">
    <citation type="submission" date="2017-11" db="EMBL/GenBank/DDBJ databases">
        <authorList>
            <person name="Kracher B."/>
        </authorList>
    </citation>
    <scope>NUCLEOTIDE SEQUENCE [LARGE SCALE GENOMIC DNA]</scope>
    <source>
        <strain evidence="2 3">RACE1</strain>
    </source>
</reference>
<dbReference type="AlphaFoldDB" id="A0A383ULM9"/>
<evidence type="ECO:0000256" key="1">
    <source>
        <dbReference type="SAM" id="SignalP"/>
    </source>
</evidence>
<organism evidence="2 3">
    <name type="scientific">Blumeria hordei</name>
    <name type="common">Barley powdery mildew</name>
    <name type="synonym">Blumeria graminis f. sp. hordei</name>
    <dbReference type="NCBI Taxonomy" id="2867405"/>
    <lineage>
        <taxon>Eukaryota</taxon>
        <taxon>Fungi</taxon>
        <taxon>Dikarya</taxon>
        <taxon>Ascomycota</taxon>
        <taxon>Pezizomycotina</taxon>
        <taxon>Leotiomycetes</taxon>
        <taxon>Erysiphales</taxon>
        <taxon>Erysiphaceae</taxon>
        <taxon>Blumeria</taxon>
    </lineage>
</organism>
<dbReference type="InterPro" id="IPR008928">
    <property type="entry name" value="6-hairpin_glycosidase_sf"/>
</dbReference>
<dbReference type="Gene3D" id="1.50.10.20">
    <property type="match status" value="1"/>
</dbReference>
<gene>
    <name evidence="2" type="ORF">BLGHR1_11460</name>
</gene>
<dbReference type="InterPro" id="IPR005198">
    <property type="entry name" value="Glyco_hydro_76"/>
</dbReference>
<protein>
    <recommendedName>
        <fullName evidence="4">Glycosyl hydrolase</fullName>
    </recommendedName>
</protein>
<proteinExistence type="predicted"/>
<dbReference type="Proteomes" id="UP000275772">
    <property type="component" value="Unassembled WGS sequence"/>
</dbReference>
<keyword evidence="1" id="KW-0732">Signal</keyword>
<evidence type="ECO:0008006" key="4">
    <source>
        <dbReference type="Google" id="ProtNLM"/>
    </source>
</evidence>
<feature type="chain" id="PRO_5016764864" description="Glycosyl hydrolase" evidence="1">
    <location>
        <begin position="18"/>
        <end position="392"/>
    </location>
</feature>
<evidence type="ECO:0000313" key="3">
    <source>
        <dbReference type="Proteomes" id="UP000275772"/>
    </source>
</evidence>
<name>A0A383ULM9_BLUHO</name>
<feature type="signal peptide" evidence="1">
    <location>
        <begin position="1"/>
        <end position="17"/>
    </location>
</feature>
<dbReference type="PANTHER" id="PTHR47791:SF1">
    <property type="entry name" value="ENDO MANNANASE, GH76 FAMILY (EUROFUNG)"/>
    <property type="match status" value="1"/>
</dbReference>
<dbReference type="SUPFAM" id="SSF48208">
    <property type="entry name" value="Six-hairpin glycosidases"/>
    <property type="match status" value="1"/>
</dbReference>
<sequence>MLTRFLLLSAAVRLSLAAPSSDFTTDSRLATTALGGWYNSSTGLWDSTGWWNSANCMTTIGNLAAIEPRVNHDVFQVFENTLKQAPQYNEGAMKVVMPDFMIQTVHKGISSRPRHNPNGFINGFYDDEGWWALSWIQAYDITGRHEYLSAAVDIFNDMKKASTTPCGGIWWDRAQSYVNAIANELYLSVAAHLSNRVQGRERREYRQIAEDQWSWFQKSGMINADSTVNDGLTSTCRNNNGTIWSYNQAVVIGGLVELSKGSSDESYLVNAKKIATAAITKLSDQQGVLHDPCEPHCGDDGSQFKGVFMRNLKMLQETAPDNNYLAFITTNARSIWNNNRNEDNQLGINWAGPFMPPATAGTHSSAMDALVAASAFQRSLRNGGTSLRGTRN</sequence>